<organism evidence="3 4">
    <name type="scientific">Streptococcus downei MFe28</name>
    <dbReference type="NCBI Taxonomy" id="764290"/>
    <lineage>
        <taxon>Bacteria</taxon>
        <taxon>Bacillati</taxon>
        <taxon>Bacillota</taxon>
        <taxon>Bacilli</taxon>
        <taxon>Lactobacillales</taxon>
        <taxon>Streptococcaceae</taxon>
        <taxon>Streptococcus</taxon>
    </lineage>
</organism>
<sequence length="387" mass="43580">MNQQEWIELFESVNGRKPTADELVAAAKAGVIPNPSQEKTARQTSDNQPQASQERPVFSRPAPERDEFGRKIAPASASEVERPTPNNAASSPASSPASQASSKPASPAGAAVRRATFGGVHQAPRAEVPRTESSPASSQVDSESTSIPSQVPKTETPKQETPQLGQKKKAKWPKVVLTLAVLLFLAFAGAGSYAFWRNNEGNIEGTWQLSEWHYYDQDSDKWVDVLDQYKEKKFHYQDFVVVNKQKRFEEDSYSFSTNARNQPYLPLGSYLNDIYQVNQWDKTIDFSVSNKEYKDKVTKLVKSDLKGYYSYLNAQETKKYISSIADGYHYSRSYKVKGDKLTIITRDKSGRKISEASYRRLSASKAQSLKSDFKKQKAKFEKNYHIK</sequence>
<gene>
    <name evidence="3" type="ORF">NCTC11391_02045</name>
</gene>
<evidence type="ECO:0000256" key="1">
    <source>
        <dbReference type="SAM" id="MobiDB-lite"/>
    </source>
</evidence>
<dbReference type="AlphaFoldDB" id="A0A380JFY7"/>
<feature type="transmembrane region" description="Helical" evidence="2">
    <location>
        <begin position="175"/>
        <end position="196"/>
    </location>
</feature>
<evidence type="ECO:0000313" key="3">
    <source>
        <dbReference type="EMBL" id="SUN37294.1"/>
    </source>
</evidence>
<keyword evidence="2" id="KW-0472">Membrane</keyword>
<accession>A0A380JFY7</accession>
<reference evidence="3 4" key="1">
    <citation type="submission" date="2018-06" db="EMBL/GenBank/DDBJ databases">
        <authorList>
            <consortium name="Pathogen Informatics"/>
            <person name="Doyle S."/>
        </authorList>
    </citation>
    <scope>NUCLEOTIDE SEQUENCE [LARGE SCALE GENOMIC DNA]</scope>
    <source>
        <strain evidence="4">NCTC 11391</strain>
    </source>
</reference>
<feature type="compositionally biased region" description="Polar residues" evidence="1">
    <location>
        <begin position="131"/>
        <end position="164"/>
    </location>
</feature>
<feature type="region of interest" description="Disordered" evidence="1">
    <location>
        <begin position="29"/>
        <end position="167"/>
    </location>
</feature>
<dbReference type="OrthoDB" id="2237160at2"/>
<dbReference type="Proteomes" id="UP000254082">
    <property type="component" value="Unassembled WGS sequence"/>
</dbReference>
<feature type="compositionally biased region" description="Basic and acidic residues" evidence="1">
    <location>
        <begin position="371"/>
        <end position="387"/>
    </location>
</feature>
<evidence type="ECO:0000256" key="2">
    <source>
        <dbReference type="SAM" id="Phobius"/>
    </source>
</evidence>
<keyword evidence="2" id="KW-0812">Transmembrane</keyword>
<feature type="region of interest" description="Disordered" evidence="1">
    <location>
        <begin position="368"/>
        <end position="387"/>
    </location>
</feature>
<feature type="compositionally biased region" description="Low complexity" evidence="1">
    <location>
        <begin position="88"/>
        <end position="111"/>
    </location>
</feature>
<evidence type="ECO:0000313" key="4">
    <source>
        <dbReference type="Proteomes" id="UP000254082"/>
    </source>
</evidence>
<proteinExistence type="predicted"/>
<dbReference type="RefSeq" id="WP_002997230.1">
    <property type="nucleotide sequence ID" value="NZ_UHFA01000002.1"/>
</dbReference>
<keyword evidence="2" id="KW-1133">Transmembrane helix</keyword>
<name>A0A380JFY7_STRDO</name>
<protein>
    <submittedName>
        <fullName evidence="3">Uncharacterized protein</fullName>
    </submittedName>
</protein>
<feature type="compositionally biased region" description="Polar residues" evidence="1">
    <location>
        <begin position="34"/>
        <end position="53"/>
    </location>
</feature>
<keyword evidence="4" id="KW-1185">Reference proteome</keyword>
<dbReference type="EMBL" id="UHFA01000002">
    <property type="protein sequence ID" value="SUN37294.1"/>
    <property type="molecule type" value="Genomic_DNA"/>
</dbReference>